<evidence type="ECO:0000313" key="2">
    <source>
        <dbReference type="Proteomes" id="UP000294588"/>
    </source>
</evidence>
<accession>A0AC61QI42</accession>
<sequence>MKKYYYTIGEVSNLLGVKPYVIRYWESEFSFLKPRKESGRIRKYSEENIELLRKIQDLLYNQHYTIEGARQKLKQELRNKSSHEPVPVSPQNNAINAELQENLAALRQNLKEICNLCHQLRSRKI</sequence>
<dbReference type="Proteomes" id="UP000294588">
    <property type="component" value="Unassembled WGS sequence"/>
</dbReference>
<reference evidence="1" key="1">
    <citation type="submission" date="2019-03" db="EMBL/GenBank/DDBJ databases">
        <title>Candidatus Syntrophosphaera thermopropionivorans: a novel player in syntrophic propionate oxidation during anaerobic digestion.</title>
        <authorList>
            <person name="Dyksma S."/>
        </authorList>
    </citation>
    <scope>NUCLEOTIDE SEQUENCE</scope>
    <source>
        <strain evidence="1">W5</strain>
    </source>
</reference>
<protein>
    <submittedName>
        <fullName evidence="1">MerR family transcriptional regulator</fullName>
    </submittedName>
</protein>
<organism evidence="1 2">
    <name type="scientific">Candidatus Syntrophosphaera thermopropionivorans</name>
    <dbReference type="NCBI Taxonomy" id="2593015"/>
    <lineage>
        <taxon>Bacteria</taxon>
        <taxon>Pseudomonadati</taxon>
        <taxon>Candidatus Cloacimonadota</taxon>
        <taxon>Candidatus Cloacimonadia</taxon>
        <taxon>Candidatus Cloacimonadales</taxon>
        <taxon>Candidatus Cloacimonadaceae</taxon>
        <taxon>Candidatus Syntrophosphaera</taxon>
    </lineage>
</organism>
<keyword evidence="2" id="KW-1185">Reference proteome</keyword>
<gene>
    <name evidence="1" type="ORF">E0946_06225</name>
</gene>
<evidence type="ECO:0000313" key="1">
    <source>
        <dbReference type="EMBL" id="TDF72604.1"/>
    </source>
</evidence>
<comment type="caution">
    <text evidence="1">The sequence shown here is derived from an EMBL/GenBank/DDBJ whole genome shotgun (WGS) entry which is preliminary data.</text>
</comment>
<proteinExistence type="predicted"/>
<name>A0AC61QI42_9BACT</name>
<dbReference type="EMBL" id="SMOG01000023">
    <property type="protein sequence ID" value="TDF72604.1"/>
    <property type="molecule type" value="Genomic_DNA"/>
</dbReference>